<dbReference type="Proteomes" id="UP001177003">
    <property type="component" value="Chromosome 8"/>
</dbReference>
<protein>
    <submittedName>
        <fullName evidence="2">Uncharacterized protein</fullName>
    </submittedName>
</protein>
<dbReference type="AlphaFoldDB" id="A0AA36EK77"/>
<evidence type="ECO:0000256" key="1">
    <source>
        <dbReference type="SAM" id="MobiDB-lite"/>
    </source>
</evidence>
<accession>A0AA36EK77</accession>
<feature type="compositionally biased region" description="Basic and acidic residues" evidence="1">
    <location>
        <begin position="20"/>
        <end position="50"/>
    </location>
</feature>
<evidence type="ECO:0000313" key="3">
    <source>
        <dbReference type="Proteomes" id="UP001177003"/>
    </source>
</evidence>
<gene>
    <name evidence="2" type="ORF">LSALG_LOCUS37792</name>
</gene>
<keyword evidence="3" id="KW-1185">Reference proteome</keyword>
<reference evidence="2" key="1">
    <citation type="submission" date="2023-04" db="EMBL/GenBank/DDBJ databases">
        <authorList>
            <person name="Vijverberg K."/>
            <person name="Xiong W."/>
            <person name="Schranz E."/>
        </authorList>
    </citation>
    <scope>NUCLEOTIDE SEQUENCE</scope>
</reference>
<sequence length="184" mass="20886">MLRRRGFCCINGVVINHESSREKRVRGMEESNRSEHDGICQTEESHKSLEESNVVTDSLHDDPTSPPSFKNDITLALVAGVIASCPPPTRRSVAPKPLSAASDCFRFTVIYLRQQSILPTFINYSLNILGLMSSRTMGKRLRHGTVGAYNQLKVQKYEDVLYDKKRKENLHWAFLFSNIVSEWA</sequence>
<evidence type="ECO:0000313" key="2">
    <source>
        <dbReference type="EMBL" id="CAI9299064.1"/>
    </source>
</evidence>
<feature type="region of interest" description="Disordered" evidence="1">
    <location>
        <begin position="20"/>
        <end position="66"/>
    </location>
</feature>
<proteinExistence type="predicted"/>
<organism evidence="2 3">
    <name type="scientific">Lactuca saligna</name>
    <name type="common">Willowleaf lettuce</name>
    <dbReference type="NCBI Taxonomy" id="75948"/>
    <lineage>
        <taxon>Eukaryota</taxon>
        <taxon>Viridiplantae</taxon>
        <taxon>Streptophyta</taxon>
        <taxon>Embryophyta</taxon>
        <taxon>Tracheophyta</taxon>
        <taxon>Spermatophyta</taxon>
        <taxon>Magnoliopsida</taxon>
        <taxon>eudicotyledons</taxon>
        <taxon>Gunneridae</taxon>
        <taxon>Pentapetalae</taxon>
        <taxon>asterids</taxon>
        <taxon>campanulids</taxon>
        <taxon>Asterales</taxon>
        <taxon>Asteraceae</taxon>
        <taxon>Cichorioideae</taxon>
        <taxon>Cichorieae</taxon>
        <taxon>Lactucinae</taxon>
        <taxon>Lactuca</taxon>
    </lineage>
</organism>
<dbReference type="EMBL" id="OX465084">
    <property type="protein sequence ID" value="CAI9299064.1"/>
    <property type="molecule type" value="Genomic_DNA"/>
</dbReference>
<name>A0AA36EK77_LACSI</name>